<dbReference type="Pfam" id="PF00059">
    <property type="entry name" value="Lectin_C"/>
    <property type="match status" value="5"/>
</dbReference>
<feature type="domain" description="C-type lectin" evidence="6">
    <location>
        <begin position="663"/>
        <end position="772"/>
    </location>
</feature>
<dbReference type="AlphaFoldDB" id="V8NAW9"/>
<evidence type="ECO:0000313" key="8">
    <source>
        <dbReference type="Proteomes" id="UP000018936"/>
    </source>
</evidence>
<evidence type="ECO:0000256" key="5">
    <source>
        <dbReference type="ARBA" id="ARBA00023157"/>
    </source>
</evidence>
<feature type="domain" description="C-type lectin" evidence="6">
    <location>
        <begin position="563"/>
        <end position="660"/>
    </location>
</feature>
<comment type="similarity">
    <text evidence="2">Belongs to the true venom lectin family.</text>
</comment>
<evidence type="ECO:0000313" key="7">
    <source>
        <dbReference type="EMBL" id="ETE59076.1"/>
    </source>
</evidence>
<dbReference type="EMBL" id="AZIM01005909">
    <property type="protein sequence ID" value="ETE59076.1"/>
    <property type="molecule type" value="Genomic_DNA"/>
</dbReference>
<dbReference type="InterPro" id="IPR050111">
    <property type="entry name" value="C-type_lectin/snaclec_domain"/>
</dbReference>
<evidence type="ECO:0000256" key="2">
    <source>
        <dbReference type="ARBA" id="ARBA00006250"/>
    </source>
</evidence>
<dbReference type="SUPFAM" id="SSF56436">
    <property type="entry name" value="C-type lectin-like"/>
    <property type="match status" value="5"/>
</dbReference>
<dbReference type="InterPro" id="IPR001304">
    <property type="entry name" value="C-type_lectin-like"/>
</dbReference>
<dbReference type="PROSITE" id="PS50041">
    <property type="entry name" value="C_TYPE_LECTIN_2"/>
    <property type="match status" value="5"/>
</dbReference>
<dbReference type="PRINTS" id="PR01504">
    <property type="entry name" value="PNCREATITSAP"/>
</dbReference>
<keyword evidence="5" id="KW-1015">Disulfide bond</keyword>
<organism evidence="7 8">
    <name type="scientific">Ophiophagus hannah</name>
    <name type="common">King cobra</name>
    <name type="synonym">Naja hannah</name>
    <dbReference type="NCBI Taxonomy" id="8665"/>
    <lineage>
        <taxon>Eukaryota</taxon>
        <taxon>Metazoa</taxon>
        <taxon>Chordata</taxon>
        <taxon>Craniata</taxon>
        <taxon>Vertebrata</taxon>
        <taxon>Euteleostomi</taxon>
        <taxon>Lepidosauria</taxon>
        <taxon>Squamata</taxon>
        <taxon>Bifurcata</taxon>
        <taxon>Unidentata</taxon>
        <taxon>Episquamata</taxon>
        <taxon>Toxicofera</taxon>
        <taxon>Serpentes</taxon>
        <taxon>Colubroidea</taxon>
        <taxon>Elapidae</taxon>
        <taxon>Elapinae</taxon>
        <taxon>Ophiophagus</taxon>
    </lineage>
</organism>
<sequence length="796" mass="91023">MMYNENLDLCLKLQESRSFTFDICNKFNEWQNFKWVSDYQLLNMAVKLCLSVPSKSNMVPVTLSPCNETIELQKWECRNDTLFALAKQDLFLNPANGHENGVILSESLSTKSVWKIYETKKSLCDQKYEDEKDEFFWVKNHWTGDLYQINSLSALTWDEARKSCWQQNSELLSINELYEQAYLTGLTNNFDANYWIGLNNPDFDSGWQWSNDQPLRYLNWAPGSPSSETGKNCALLQGRNGKWANNLCEQKHGYICKRVNSSVQAPGPSSDDLKPIKCPGDWVGYAKHCYRLNRDGKTWKDASVSCQKDGGHLLSIHDIEEYSFVFSQLGYKPTDNLWIGLNDQKTFSYFEWSDGSTVRFIRWQKGEPTLISNVQEDCVIMSGKNGYWADHFCEEELGYICKKESSEFLPGKDEVADAKCQKGWKRYGFYCYLIGRTPATFSEAKTSCETKQGFLISVENSQIGHLPEKYFWIGLSDVANPGTFNWTNGDSIQFTHWNAKMPGPNPGCVAMRTGDAAGLWDVVNCEERAAFLCKHLAEGVTPPPIPRTTPPPPCPEEWTASPTRNVCFKAYKKKKAERKSWYEAYDFCKSIGGDLASFNSNPEEHLLNQLSETEEGWIDLRFLDTNLKLSWIDGSHVSSTLKEEPSNDFEGAYTRIEDGWIQFENNEYYFSNTTMPAEKARKFCKQHHGDLTTIESKQENAVTYGINSDSYIGLILSLDKKFSWMDGTPVTYEAWAPSEPNFTNEDEHCVILYYDSGNDQKSFICERYNSSVRTTAAPTLPATPKGCSEGWLWFND</sequence>
<proteinExistence type="inferred from homology"/>
<evidence type="ECO:0000256" key="3">
    <source>
        <dbReference type="ARBA" id="ARBA00022525"/>
    </source>
</evidence>
<dbReference type="InterPro" id="IPR000772">
    <property type="entry name" value="Ricin_B_lectin"/>
</dbReference>
<keyword evidence="4" id="KW-0106">Calcium</keyword>
<dbReference type="FunFam" id="3.10.100.10:FF:000016">
    <property type="entry name" value="macrophage mannose receptor 1"/>
    <property type="match status" value="1"/>
</dbReference>
<feature type="domain" description="C-type lectin" evidence="6">
    <location>
        <begin position="427"/>
        <end position="534"/>
    </location>
</feature>
<dbReference type="InterPro" id="IPR018378">
    <property type="entry name" value="C-type_lectin_CS"/>
</dbReference>
<dbReference type="Gene3D" id="2.80.10.50">
    <property type="match status" value="1"/>
</dbReference>
<dbReference type="InterPro" id="IPR016187">
    <property type="entry name" value="CTDL_fold"/>
</dbReference>
<dbReference type="OrthoDB" id="6356110at2759"/>
<dbReference type="PROSITE" id="PS00615">
    <property type="entry name" value="C_TYPE_LECTIN_1"/>
    <property type="match status" value="1"/>
</dbReference>
<dbReference type="InterPro" id="IPR016186">
    <property type="entry name" value="C-type_lectin-like/link_sf"/>
</dbReference>
<dbReference type="SMART" id="SM00034">
    <property type="entry name" value="CLECT"/>
    <property type="match status" value="5"/>
</dbReference>
<keyword evidence="8" id="KW-1185">Reference proteome</keyword>
<dbReference type="GO" id="GO:0005576">
    <property type="term" value="C:extracellular region"/>
    <property type="evidence" value="ECO:0007669"/>
    <property type="project" value="UniProtKB-SubCell"/>
</dbReference>
<reference evidence="7 8" key="1">
    <citation type="journal article" date="2013" name="Proc. Natl. Acad. Sci. U.S.A.">
        <title>The king cobra genome reveals dynamic gene evolution and adaptation in the snake venom system.</title>
        <authorList>
            <person name="Vonk F.J."/>
            <person name="Casewell N.R."/>
            <person name="Henkel C.V."/>
            <person name="Heimberg A.M."/>
            <person name="Jansen H.J."/>
            <person name="McCleary R.J."/>
            <person name="Kerkkamp H.M."/>
            <person name="Vos R.A."/>
            <person name="Guerreiro I."/>
            <person name="Calvete J.J."/>
            <person name="Wuster W."/>
            <person name="Woods A.E."/>
            <person name="Logan J.M."/>
            <person name="Harrison R.A."/>
            <person name="Castoe T.A."/>
            <person name="de Koning A.P."/>
            <person name="Pollock D.D."/>
            <person name="Yandell M."/>
            <person name="Calderon D."/>
            <person name="Renjifo C."/>
            <person name="Currier R.B."/>
            <person name="Salgado D."/>
            <person name="Pla D."/>
            <person name="Sanz L."/>
            <person name="Hyder A.S."/>
            <person name="Ribeiro J.M."/>
            <person name="Arntzen J.W."/>
            <person name="van den Thillart G.E."/>
            <person name="Boetzer M."/>
            <person name="Pirovano W."/>
            <person name="Dirks R.P."/>
            <person name="Spaink H.P."/>
            <person name="Duboule D."/>
            <person name="McGlinn E."/>
            <person name="Kini R.M."/>
            <person name="Richardson M.K."/>
        </authorList>
    </citation>
    <scope>NUCLEOTIDE SEQUENCE</scope>
    <source>
        <tissue evidence="7">Blood</tissue>
    </source>
</reference>
<feature type="domain" description="C-type lectin" evidence="6">
    <location>
        <begin position="285"/>
        <end position="402"/>
    </location>
</feature>
<comment type="caution">
    <text evidence="7">The sequence shown here is derived from an EMBL/GenBank/DDBJ whole genome shotgun (WGS) entry which is preliminary data.</text>
</comment>
<dbReference type="SUPFAM" id="SSF50370">
    <property type="entry name" value="Ricin B-like lectins"/>
    <property type="match status" value="1"/>
</dbReference>
<feature type="domain" description="C-type lectin" evidence="6">
    <location>
        <begin position="142"/>
        <end position="257"/>
    </location>
</feature>
<comment type="subcellular location">
    <subcellularLocation>
        <location evidence="1">Secreted</location>
    </subcellularLocation>
</comment>
<dbReference type="CDD" id="cd23407">
    <property type="entry name" value="beta-trefoil_Ricin_MRC1"/>
    <property type="match status" value="1"/>
</dbReference>
<dbReference type="Gene3D" id="3.10.100.10">
    <property type="entry name" value="Mannose-Binding Protein A, subunit A"/>
    <property type="match status" value="5"/>
</dbReference>
<dbReference type="PANTHER" id="PTHR22803">
    <property type="entry name" value="MANNOSE, PHOSPHOLIPASE, LECTIN RECEPTOR RELATED"/>
    <property type="match status" value="1"/>
</dbReference>
<dbReference type="FunFam" id="2.80.10.50:FF:000032">
    <property type="entry name" value="macrophage mannose receptor 1"/>
    <property type="match status" value="1"/>
</dbReference>
<gene>
    <name evidence="7" type="primary">MRC1</name>
    <name evidence="7" type="ORF">L345_15196</name>
</gene>
<evidence type="ECO:0000259" key="6">
    <source>
        <dbReference type="PROSITE" id="PS50041"/>
    </source>
</evidence>
<name>V8NAW9_OPHHA</name>
<evidence type="ECO:0000256" key="4">
    <source>
        <dbReference type="ARBA" id="ARBA00022837"/>
    </source>
</evidence>
<keyword evidence="3" id="KW-0964">Secreted</keyword>
<keyword evidence="7" id="KW-0675">Receptor</keyword>
<protein>
    <submittedName>
        <fullName evidence="7">Macrophage mannose receptor 1</fullName>
    </submittedName>
</protein>
<dbReference type="Pfam" id="PF24562">
    <property type="entry name" value="CysR_MRC2_N"/>
    <property type="match status" value="1"/>
</dbReference>
<dbReference type="CDD" id="cd00037">
    <property type="entry name" value="CLECT"/>
    <property type="match status" value="5"/>
</dbReference>
<dbReference type="InterPro" id="IPR035992">
    <property type="entry name" value="Ricin_B-like_lectins"/>
</dbReference>
<dbReference type="PROSITE" id="PS50231">
    <property type="entry name" value="RICIN_B_LECTIN"/>
    <property type="match status" value="1"/>
</dbReference>
<dbReference type="Proteomes" id="UP000018936">
    <property type="component" value="Unassembled WGS sequence"/>
</dbReference>
<feature type="non-terminal residue" evidence="7">
    <location>
        <position position="796"/>
    </location>
</feature>
<accession>V8NAW9</accession>
<evidence type="ECO:0000256" key="1">
    <source>
        <dbReference type="ARBA" id="ARBA00004613"/>
    </source>
</evidence>